<name>A0A7K0CCQ6_9ACTN</name>
<protein>
    <recommendedName>
        <fullName evidence="1">ARG and Rhodanese-Phosphatase-superfamily-associated domain-containing protein</fullName>
    </recommendedName>
</protein>
<evidence type="ECO:0000313" key="2">
    <source>
        <dbReference type="EMBL" id="MQY11146.1"/>
    </source>
</evidence>
<dbReference type="EMBL" id="WEGJ01000003">
    <property type="protein sequence ID" value="MQY11146.1"/>
    <property type="molecule type" value="Genomic_DNA"/>
</dbReference>
<dbReference type="Pfam" id="PF22549">
    <property type="entry name" value="ARPP-2"/>
    <property type="match status" value="1"/>
</dbReference>
<gene>
    <name evidence="2" type="ORF">SRB5_12600</name>
</gene>
<dbReference type="RefSeq" id="WP_153450469.1">
    <property type="nucleotide sequence ID" value="NZ_WEGJ01000003.1"/>
</dbReference>
<evidence type="ECO:0000313" key="3">
    <source>
        <dbReference type="Proteomes" id="UP000466345"/>
    </source>
</evidence>
<dbReference type="AlphaFoldDB" id="A0A7K0CCQ6"/>
<organism evidence="2 3">
    <name type="scientific">Streptomyces smaragdinus</name>
    <dbReference type="NCBI Taxonomy" id="2585196"/>
    <lineage>
        <taxon>Bacteria</taxon>
        <taxon>Bacillati</taxon>
        <taxon>Actinomycetota</taxon>
        <taxon>Actinomycetes</taxon>
        <taxon>Kitasatosporales</taxon>
        <taxon>Streptomycetaceae</taxon>
        <taxon>Streptomyces</taxon>
    </lineage>
</organism>
<comment type="caution">
    <text evidence="2">The sequence shown here is derived from an EMBL/GenBank/DDBJ whole genome shotgun (WGS) entry which is preliminary data.</text>
</comment>
<keyword evidence="3" id="KW-1185">Reference proteome</keyword>
<feature type="domain" description="ARG and Rhodanese-Phosphatase-superfamily-associated" evidence="1">
    <location>
        <begin position="1"/>
        <end position="276"/>
    </location>
</feature>
<reference evidence="2 3" key="1">
    <citation type="submission" date="2019-10" db="EMBL/GenBank/DDBJ databases">
        <title>Streptomyces smaragdinus sp. nov. and Streptomyces fabii sp. nov., isolated from the gut of fungus growing-termite Macrotermes natalensis.</title>
        <authorList>
            <person name="Schwitalla J."/>
            <person name="Benndorf R."/>
            <person name="Martin K."/>
            <person name="De Beer W."/>
            <person name="Kaster A.-K."/>
            <person name="Vollmers J."/>
            <person name="Poulsen M."/>
            <person name="Beemelmanns C."/>
        </authorList>
    </citation>
    <scope>NUCLEOTIDE SEQUENCE [LARGE SCALE GENOMIC DNA]</scope>
    <source>
        <strain evidence="2 3">RB5</strain>
    </source>
</reference>
<sequence length="376" mass="42423">MNLDGLTPAPSQVWGAIRLVPLLRAQPLTDLRLHREVYEQTPYGVVRLNDGTAYTSYIPHGLVASFTRDGGPAVAYGTQIVEPDRPVRCCPVRFHRRMVRRGDRGRVRFFPLHLAMEGYLALHFGGPSVIWEEWSQRAVRQGLSPRTEQAYTGGEVEGLRDALRIFEIHPGQCGVLVYAADALAAAFVVPHPDDYRVLHATLLQDMYGELIHHYAVYGGPVPEFTARLDAGGVRSLDDLRAAARAQEREWAAFHDSTMAAGLPDETYTYDRQRRMGRYDLVRFRPPFERQREQHIGEAITGRDGRLAYLKTFRLSENQVRRGHLLTTLAAHDWHIGAAAEAFGCTHEELVRRIGRLGFGELVQQHVRDHAHRRGGA</sequence>
<dbReference type="Proteomes" id="UP000466345">
    <property type="component" value="Unassembled WGS sequence"/>
</dbReference>
<accession>A0A7K0CCQ6</accession>
<proteinExistence type="predicted"/>
<dbReference type="InterPro" id="IPR054346">
    <property type="entry name" value="ARPP-2"/>
</dbReference>
<evidence type="ECO:0000259" key="1">
    <source>
        <dbReference type="Pfam" id="PF22549"/>
    </source>
</evidence>
<dbReference type="OrthoDB" id="5487146at2"/>